<gene>
    <name evidence="1" type="ORF">HZS54_11950</name>
</gene>
<dbReference type="KEGG" id="hpel:HZS54_11950"/>
<evidence type="ECO:0000313" key="2">
    <source>
        <dbReference type="Proteomes" id="UP000509346"/>
    </source>
</evidence>
<evidence type="ECO:0000313" key="1">
    <source>
        <dbReference type="EMBL" id="QLH82281.1"/>
    </source>
</evidence>
<dbReference type="GeneID" id="56083313"/>
<keyword evidence="2" id="KW-1185">Reference proteome</keyword>
<dbReference type="OrthoDB" id="375796at2157"/>
<dbReference type="EMBL" id="CP058909">
    <property type="protein sequence ID" value="QLH82281.1"/>
    <property type="molecule type" value="Genomic_DNA"/>
</dbReference>
<dbReference type="RefSeq" id="WP_179922749.1">
    <property type="nucleotide sequence ID" value="NZ_CP058909.1"/>
</dbReference>
<name>A0A7D5P919_9EURY</name>
<accession>A0A7D5P919</accession>
<proteinExistence type="predicted"/>
<protein>
    <submittedName>
        <fullName evidence="1">Uncharacterized protein</fullName>
    </submittedName>
</protein>
<reference evidence="1 2" key="1">
    <citation type="submission" date="2020-07" db="EMBL/GenBank/DDBJ databases">
        <title>Halosimplex litoreum sp. nov. and Halosimplex rubrum sp. nov., isolated from different salt environments.</title>
        <authorList>
            <person name="Cui H."/>
        </authorList>
    </citation>
    <scope>NUCLEOTIDE SEQUENCE [LARGE SCALE GENOMIC DNA]</scope>
    <source>
        <strain evidence="1 2">R2</strain>
    </source>
</reference>
<sequence>MTDAETVTVRIWRGRHNDQEGDPDETHEVELHDGDRWNADTIQLNDSIRDVGWLAFDVVDLPESIDEVTLFVHASDSFHEPEPLNTRAVERGLVFDGRPYKPGINAPCFRLEGTVKFHVARDAR</sequence>
<organism evidence="1 2">
    <name type="scientific">Halosimplex pelagicum</name>
    <dbReference type="NCBI Taxonomy" id="869886"/>
    <lineage>
        <taxon>Archaea</taxon>
        <taxon>Methanobacteriati</taxon>
        <taxon>Methanobacteriota</taxon>
        <taxon>Stenosarchaea group</taxon>
        <taxon>Halobacteria</taxon>
        <taxon>Halobacteriales</taxon>
        <taxon>Haloarculaceae</taxon>
        <taxon>Halosimplex</taxon>
    </lineage>
</organism>
<dbReference type="AlphaFoldDB" id="A0A7D5P919"/>
<dbReference type="Proteomes" id="UP000509346">
    <property type="component" value="Chromosome"/>
</dbReference>